<dbReference type="PANTHER" id="PTHR46696">
    <property type="entry name" value="P450, PUTATIVE (EUROFUNG)-RELATED"/>
    <property type="match status" value="1"/>
</dbReference>
<evidence type="ECO:0000256" key="2">
    <source>
        <dbReference type="ARBA" id="ARBA00022617"/>
    </source>
</evidence>
<keyword evidence="3 7" id="KW-0479">Metal-binding</keyword>
<dbReference type="InterPro" id="IPR001128">
    <property type="entry name" value="Cyt_P450"/>
</dbReference>
<evidence type="ECO:0000313" key="8">
    <source>
        <dbReference type="EMBL" id="MFF3569128.1"/>
    </source>
</evidence>
<keyword evidence="2 7" id="KW-0349">Heme</keyword>
<evidence type="ECO:0000256" key="6">
    <source>
        <dbReference type="ARBA" id="ARBA00023033"/>
    </source>
</evidence>
<dbReference type="EMBL" id="JBIAQY010000004">
    <property type="protein sequence ID" value="MFF3569128.1"/>
    <property type="molecule type" value="Genomic_DNA"/>
</dbReference>
<evidence type="ECO:0000256" key="1">
    <source>
        <dbReference type="ARBA" id="ARBA00010617"/>
    </source>
</evidence>
<evidence type="ECO:0000256" key="7">
    <source>
        <dbReference type="RuleBase" id="RU000461"/>
    </source>
</evidence>
<dbReference type="InterPro" id="IPR002397">
    <property type="entry name" value="Cyt_P450_B"/>
</dbReference>
<sequence>MSLAAAEIAERAQDYDVTSDWHVAHPYLFLRKLRRDHPVFRSANLESFVLTRYSDVRAALSDHDRFSSLGILTASTRLTDEVREMLGAHDAFLGRFAANVDPPTHTRLRRAMSRAFTPRAVAAMKERYRELVHESVDRVVTDGHGDLVADFATYAPARLMARFTGIPEVDGARVTGWVEDWFQLFLARVDPAIQPRLAASFLEYLDYVVELISARIDEPTDDFASVMAAHVDGTPDGLDRLDVVEQISALLLGGNDTVPNGIGSTAYRLLEGGHWRALADEPELVGQAVEEGLRCDGAATGIFRLATTDVELHGVTIPAGSFVFVSQDSAGHDETVFTDPEVFDLHRPNASEHMAFGHGIHHCVGAALKLEMRVALEVLATRLPSLRLVPGAPVVHRRSVTGRGLAALAVEWDGRE</sequence>
<organism evidence="8 9">
    <name type="scientific">Nocardia jiangxiensis</name>
    <dbReference type="NCBI Taxonomy" id="282685"/>
    <lineage>
        <taxon>Bacteria</taxon>
        <taxon>Bacillati</taxon>
        <taxon>Actinomycetota</taxon>
        <taxon>Actinomycetes</taxon>
        <taxon>Mycobacteriales</taxon>
        <taxon>Nocardiaceae</taxon>
        <taxon>Nocardia</taxon>
    </lineage>
</organism>
<evidence type="ECO:0000256" key="5">
    <source>
        <dbReference type="ARBA" id="ARBA00023004"/>
    </source>
</evidence>
<dbReference type="Proteomes" id="UP001601992">
    <property type="component" value="Unassembled WGS sequence"/>
</dbReference>
<dbReference type="PROSITE" id="PS00086">
    <property type="entry name" value="CYTOCHROME_P450"/>
    <property type="match status" value="1"/>
</dbReference>
<dbReference type="Gene3D" id="1.10.630.10">
    <property type="entry name" value="Cytochrome P450"/>
    <property type="match status" value="1"/>
</dbReference>
<keyword evidence="5 7" id="KW-0408">Iron</keyword>
<dbReference type="InterPro" id="IPR017972">
    <property type="entry name" value="Cyt_P450_CS"/>
</dbReference>
<evidence type="ECO:0000256" key="3">
    <source>
        <dbReference type="ARBA" id="ARBA00022723"/>
    </source>
</evidence>
<name>A0ABW6RYM0_9NOCA</name>
<comment type="similarity">
    <text evidence="1 7">Belongs to the cytochrome P450 family.</text>
</comment>
<keyword evidence="6 7" id="KW-0503">Monooxygenase</keyword>
<accession>A0ABW6RYM0</accession>
<evidence type="ECO:0000313" key="9">
    <source>
        <dbReference type="Proteomes" id="UP001601992"/>
    </source>
</evidence>
<keyword evidence="9" id="KW-1185">Reference proteome</keyword>
<dbReference type="InterPro" id="IPR036396">
    <property type="entry name" value="Cyt_P450_sf"/>
</dbReference>
<dbReference type="SUPFAM" id="SSF48264">
    <property type="entry name" value="Cytochrome P450"/>
    <property type="match status" value="1"/>
</dbReference>
<evidence type="ECO:0000256" key="4">
    <source>
        <dbReference type="ARBA" id="ARBA00023002"/>
    </source>
</evidence>
<dbReference type="RefSeq" id="WP_387403866.1">
    <property type="nucleotide sequence ID" value="NZ_JBIAQY010000004.1"/>
</dbReference>
<keyword evidence="4 7" id="KW-0560">Oxidoreductase</keyword>
<proteinExistence type="inferred from homology"/>
<reference evidence="8 9" key="1">
    <citation type="submission" date="2024-10" db="EMBL/GenBank/DDBJ databases">
        <title>The Natural Products Discovery Center: Release of the First 8490 Sequenced Strains for Exploring Actinobacteria Biosynthetic Diversity.</title>
        <authorList>
            <person name="Kalkreuter E."/>
            <person name="Kautsar S.A."/>
            <person name="Yang D."/>
            <person name="Bader C.D."/>
            <person name="Teijaro C.N."/>
            <person name="Fluegel L."/>
            <person name="Davis C.M."/>
            <person name="Simpson J.R."/>
            <person name="Lauterbach L."/>
            <person name="Steele A.D."/>
            <person name="Gui C."/>
            <person name="Meng S."/>
            <person name="Li G."/>
            <person name="Viehrig K."/>
            <person name="Ye F."/>
            <person name="Su P."/>
            <person name="Kiefer A.F."/>
            <person name="Nichols A."/>
            <person name="Cepeda A.J."/>
            <person name="Yan W."/>
            <person name="Fan B."/>
            <person name="Jiang Y."/>
            <person name="Adhikari A."/>
            <person name="Zheng C.-J."/>
            <person name="Schuster L."/>
            <person name="Cowan T.M."/>
            <person name="Smanski M.J."/>
            <person name="Chevrette M.G."/>
            <person name="De Carvalho L.P.S."/>
            <person name="Shen B."/>
        </authorList>
    </citation>
    <scope>NUCLEOTIDE SEQUENCE [LARGE SCALE GENOMIC DNA]</scope>
    <source>
        <strain evidence="8 9">NPDC002593</strain>
    </source>
</reference>
<gene>
    <name evidence="8" type="ORF">ACFYXQ_15250</name>
</gene>
<comment type="caution">
    <text evidence="8">The sequence shown here is derived from an EMBL/GenBank/DDBJ whole genome shotgun (WGS) entry which is preliminary data.</text>
</comment>
<dbReference type="PRINTS" id="PR00359">
    <property type="entry name" value="BP450"/>
</dbReference>
<dbReference type="PANTHER" id="PTHR46696:SF6">
    <property type="entry name" value="P450, PUTATIVE (EUROFUNG)-RELATED"/>
    <property type="match status" value="1"/>
</dbReference>
<dbReference type="Pfam" id="PF00067">
    <property type="entry name" value="p450"/>
    <property type="match status" value="1"/>
</dbReference>
<protein>
    <submittedName>
        <fullName evidence="8">Cytochrome P450</fullName>
    </submittedName>
</protein>